<organism evidence="11 12">
    <name type="scientific">Trichomalopsis sarcophagae</name>
    <dbReference type="NCBI Taxonomy" id="543379"/>
    <lineage>
        <taxon>Eukaryota</taxon>
        <taxon>Metazoa</taxon>
        <taxon>Ecdysozoa</taxon>
        <taxon>Arthropoda</taxon>
        <taxon>Hexapoda</taxon>
        <taxon>Insecta</taxon>
        <taxon>Pterygota</taxon>
        <taxon>Neoptera</taxon>
        <taxon>Endopterygota</taxon>
        <taxon>Hymenoptera</taxon>
        <taxon>Apocrita</taxon>
        <taxon>Proctotrupomorpha</taxon>
        <taxon>Chalcidoidea</taxon>
        <taxon>Pteromalidae</taxon>
        <taxon>Pteromalinae</taxon>
        <taxon>Trichomalopsis</taxon>
    </lineage>
</organism>
<dbReference type="InterPro" id="IPR004117">
    <property type="entry name" value="7tm6_olfct_rcpt"/>
</dbReference>
<dbReference type="GO" id="GO:0005886">
    <property type="term" value="C:plasma membrane"/>
    <property type="evidence" value="ECO:0007669"/>
    <property type="project" value="UniProtKB-SubCell"/>
</dbReference>
<protein>
    <recommendedName>
        <fullName evidence="10">Odorant receptor</fullName>
    </recommendedName>
</protein>
<dbReference type="PANTHER" id="PTHR21137">
    <property type="entry name" value="ODORANT RECEPTOR"/>
    <property type="match status" value="1"/>
</dbReference>
<feature type="transmembrane region" description="Helical" evidence="10">
    <location>
        <begin position="137"/>
        <end position="162"/>
    </location>
</feature>
<evidence type="ECO:0000256" key="9">
    <source>
        <dbReference type="ARBA" id="ARBA00023224"/>
    </source>
</evidence>
<keyword evidence="12" id="KW-1185">Reference proteome</keyword>
<comment type="similarity">
    <text evidence="10">Belongs to the insect chemoreceptor superfamily. Heteromeric odorant receptor channel (TC 1.A.69) family.</text>
</comment>
<comment type="subcellular location">
    <subcellularLocation>
        <location evidence="1 10">Cell membrane</location>
        <topology evidence="1 10">Multi-pass membrane protein</topology>
    </subcellularLocation>
</comment>
<dbReference type="AlphaFoldDB" id="A0A232FDU9"/>
<dbReference type="EMBL" id="NNAY01000354">
    <property type="protein sequence ID" value="OXU28964.1"/>
    <property type="molecule type" value="Genomic_DNA"/>
</dbReference>
<feature type="transmembrane region" description="Helical" evidence="10">
    <location>
        <begin position="182"/>
        <end position="208"/>
    </location>
</feature>
<reference evidence="11 12" key="1">
    <citation type="journal article" date="2017" name="Curr. Biol.">
        <title>The Evolution of Venom by Co-option of Single-Copy Genes.</title>
        <authorList>
            <person name="Martinson E.O."/>
            <person name="Mrinalini"/>
            <person name="Kelkar Y.D."/>
            <person name="Chang C.H."/>
            <person name="Werren J.H."/>
        </authorList>
    </citation>
    <scope>NUCLEOTIDE SEQUENCE [LARGE SCALE GENOMIC DNA]</scope>
    <source>
        <strain evidence="11 12">Alberta</strain>
        <tissue evidence="11">Whole body</tissue>
    </source>
</reference>
<evidence type="ECO:0000313" key="12">
    <source>
        <dbReference type="Proteomes" id="UP000215335"/>
    </source>
</evidence>
<dbReference type="Pfam" id="PF02949">
    <property type="entry name" value="7tm_6"/>
    <property type="match status" value="1"/>
</dbReference>
<evidence type="ECO:0000256" key="2">
    <source>
        <dbReference type="ARBA" id="ARBA00022475"/>
    </source>
</evidence>
<evidence type="ECO:0000256" key="3">
    <source>
        <dbReference type="ARBA" id="ARBA00022606"/>
    </source>
</evidence>
<evidence type="ECO:0000256" key="1">
    <source>
        <dbReference type="ARBA" id="ARBA00004651"/>
    </source>
</evidence>
<dbReference type="OrthoDB" id="6597368at2759"/>
<evidence type="ECO:0000256" key="6">
    <source>
        <dbReference type="ARBA" id="ARBA00022989"/>
    </source>
</evidence>
<evidence type="ECO:0000313" key="11">
    <source>
        <dbReference type="EMBL" id="OXU28964.1"/>
    </source>
</evidence>
<dbReference type="GO" id="GO:0007165">
    <property type="term" value="P:signal transduction"/>
    <property type="evidence" value="ECO:0007669"/>
    <property type="project" value="UniProtKB-KW"/>
</dbReference>
<keyword evidence="5 10" id="KW-0552">Olfaction</keyword>
<evidence type="ECO:0000256" key="8">
    <source>
        <dbReference type="ARBA" id="ARBA00023170"/>
    </source>
</evidence>
<dbReference type="GO" id="GO:0004984">
    <property type="term" value="F:olfactory receptor activity"/>
    <property type="evidence" value="ECO:0007669"/>
    <property type="project" value="InterPro"/>
</dbReference>
<dbReference type="Proteomes" id="UP000215335">
    <property type="component" value="Unassembled WGS sequence"/>
</dbReference>
<sequence length="410" mass="46846">MDEIIDPIKGTDVLPISFLYLKLVGAWKPLDSPKWLRLIYDLFTIFMVILICKLLIISDILCVVFAEENRFAVFKGIVHVTITHLSGWIKMLHVLSRRRSIVLLVNGCVAKQWNPPRDRHEASILTSFNNSSRRTTIAYTIQVSAAVSMLVLSPVFSSTWFLPINNWYPCNISSPICFWPSYLHQSMGIVAIAVAHVATDSLIVGFMIQICTQLNILNHRLLSIHVKLEDTTRRQKNPEQISAVETLLYHRETTFNASILICIIIICDTDIFFRFADLLSKTFVEVVFIQFCVGFSVICSIVYLLAKLSILSFDFFGTLFYLGGMLSQMFIYCWYGNEVVLNSTKLFHTIYNMNWVAFQIKTQKKLLLMMLVALSPIQLFEGAIIKVNLDAFINVLKFSYSAFNILQKSS</sequence>
<accession>A0A232FDU9</accession>
<keyword evidence="7 10" id="KW-0472">Membrane</keyword>
<feature type="transmembrane region" description="Helical" evidence="10">
    <location>
        <begin position="38"/>
        <end position="66"/>
    </location>
</feature>
<dbReference type="GO" id="GO:0005549">
    <property type="term" value="F:odorant binding"/>
    <property type="evidence" value="ECO:0007669"/>
    <property type="project" value="InterPro"/>
</dbReference>
<feature type="transmembrane region" description="Helical" evidence="10">
    <location>
        <begin position="255"/>
        <end position="275"/>
    </location>
</feature>
<comment type="caution">
    <text evidence="11">The sequence shown here is derived from an EMBL/GenBank/DDBJ whole genome shotgun (WGS) entry which is preliminary data.</text>
</comment>
<keyword evidence="2" id="KW-1003">Cell membrane</keyword>
<keyword evidence="3 10" id="KW-0716">Sensory transduction</keyword>
<keyword evidence="9 10" id="KW-0807">Transducer</keyword>
<evidence type="ECO:0000256" key="5">
    <source>
        <dbReference type="ARBA" id="ARBA00022725"/>
    </source>
</evidence>
<dbReference type="STRING" id="543379.A0A232FDU9"/>
<evidence type="ECO:0000256" key="4">
    <source>
        <dbReference type="ARBA" id="ARBA00022692"/>
    </source>
</evidence>
<name>A0A232FDU9_9HYME</name>
<keyword evidence="8 10" id="KW-0675">Receptor</keyword>
<evidence type="ECO:0000256" key="10">
    <source>
        <dbReference type="RuleBase" id="RU351113"/>
    </source>
</evidence>
<keyword evidence="4 10" id="KW-0812">Transmembrane</keyword>
<feature type="transmembrane region" description="Helical" evidence="10">
    <location>
        <begin position="318"/>
        <end position="337"/>
    </location>
</feature>
<evidence type="ECO:0000256" key="7">
    <source>
        <dbReference type="ARBA" id="ARBA00023136"/>
    </source>
</evidence>
<feature type="transmembrane region" description="Helical" evidence="10">
    <location>
        <begin position="366"/>
        <end position="389"/>
    </location>
</feature>
<proteinExistence type="inferred from homology"/>
<keyword evidence="6 10" id="KW-1133">Transmembrane helix</keyword>
<feature type="transmembrane region" description="Helical" evidence="10">
    <location>
        <begin position="287"/>
        <end position="306"/>
    </location>
</feature>
<gene>
    <name evidence="11" type="ORF">TSAR_015794</name>
</gene>
<dbReference type="PANTHER" id="PTHR21137:SF35">
    <property type="entry name" value="ODORANT RECEPTOR 19A-RELATED"/>
    <property type="match status" value="1"/>
</dbReference>